<dbReference type="EMBL" id="BNAU01000003">
    <property type="protein sequence ID" value="GHE98617.1"/>
    <property type="molecule type" value="Genomic_DNA"/>
</dbReference>
<organism evidence="1 2">
    <name type="scientific">Amycolatopsis deserti</name>
    <dbReference type="NCBI Taxonomy" id="185696"/>
    <lineage>
        <taxon>Bacteria</taxon>
        <taxon>Bacillati</taxon>
        <taxon>Actinomycetota</taxon>
        <taxon>Actinomycetes</taxon>
        <taxon>Pseudonocardiales</taxon>
        <taxon>Pseudonocardiaceae</taxon>
        <taxon>Amycolatopsis</taxon>
    </lineage>
</organism>
<proteinExistence type="predicted"/>
<evidence type="ECO:0000313" key="2">
    <source>
        <dbReference type="Proteomes" id="UP000605897"/>
    </source>
</evidence>
<evidence type="ECO:0000313" key="1">
    <source>
        <dbReference type="EMBL" id="GHE98617.1"/>
    </source>
</evidence>
<comment type="caution">
    <text evidence="1">The sequence shown here is derived from an EMBL/GenBank/DDBJ whole genome shotgun (WGS) entry which is preliminary data.</text>
</comment>
<dbReference type="RefSeq" id="WP_191245525.1">
    <property type="nucleotide sequence ID" value="NZ_BNAU01000003.1"/>
</dbReference>
<keyword evidence="2" id="KW-1185">Reference proteome</keyword>
<dbReference type="Proteomes" id="UP000605897">
    <property type="component" value="Unassembled WGS sequence"/>
</dbReference>
<protein>
    <recommendedName>
        <fullName evidence="3">N-acetyltransferase domain-containing protein</fullName>
    </recommendedName>
</protein>
<gene>
    <name evidence="1" type="ORF">GCM10017786_34420</name>
</gene>
<evidence type="ECO:0008006" key="3">
    <source>
        <dbReference type="Google" id="ProtNLM"/>
    </source>
</evidence>
<accession>A0ABQ3J1R9</accession>
<reference evidence="2" key="1">
    <citation type="journal article" date="2019" name="Int. J. Syst. Evol. Microbiol.">
        <title>The Global Catalogue of Microorganisms (GCM) 10K type strain sequencing project: providing services to taxonomists for standard genome sequencing and annotation.</title>
        <authorList>
            <consortium name="The Broad Institute Genomics Platform"/>
            <consortium name="The Broad Institute Genome Sequencing Center for Infectious Disease"/>
            <person name="Wu L."/>
            <person name="Ma J."/>
        </authorList>
    </citation>
    <scope>NUCLEOTIDE SEQUENCE [LARGE SCALE GENOMIC DNA]</scope>
    <source>
        <strain evidence="2">CGMCC 4.7677</strain>
    </source>
</reference>
<name>A0ABQ3J1R9_9PSEU</name>
<sequence>MVPDLPANPLSIELELTHRRFWWQIDDEDEQPEQWDASADVSELDVCPAGLRHVGDIALVIADLTKERNLLDSVVLGEWALEFIAETVIDPDQGKLHPELDARISQGPPRMVILRRIELTEPWRGHGLGAALIASALRILAPNARLAACRVSPLDFSVPGADRITAELSSLRAGAMLESIGFERWRGVHLVDLRNPTLVDARMELLDQWWPGQEVD</sequence>